<accession>A0ABU0GHZ8</accession>
<name>A0ABU0GHZ8_9CELL</name>
<sequence length="280" mass="28360">MTALVTGRRADGGAVRGAPARRGPTFPRVLRSETTRFTSLRTNGWLVLGTVAAAAAVAYGLGLFVRPDDGRSGSWVVTSGFVLAQLGFLVLGALVATADHTTGTARTTFTAVPRRLPVLLAQVVVTTVVALVTGALALVASWVATVPVRAADAPALDLAVPGTARALLGLVLAGVGVALLGLGLGALLRRPAGAIVGGLVLVLLADQLLAANPGRFTDTLRASLPSAGARLLQDDATLAALDATTRGPQLGVWGGGAVLAVWVVVVLAAAGYRLVRHDVR</sequence>
<keyword evidence="2" id="KW-0472">Membrane</keyword>
<evidence type="ECO:0000313" key="3">
    <source>
        <dbReference type="EMBL" id="MDQ0424997.1"/>
    </source>
</evidence>
<feature type="transmembrane region" description="Helical" evidence="2">
    <location>
        <begin position="164"/>
        <end position="185"/>
    </location>
</feature>
<feature type="transmembrane region" description="Helical" evidence="2">
    <location>
        <begin position="250"/>
        <end position="275"/>
    </location>
</feature>
<protein>
    <recommendedName>
        <fullName evidence="5">ABC transporter permease</fullName>
    </recommendedName>
</protein>
<feature type="region of interest" description="Disordered" evidence="1">
    <location>
        <begin position="1"/>
        <end position="25"/>
    </location>
</feature>
<feature type="transmembrane region" description="Helical" evidence="2">
    <location>
        <begin position="192"/>
        <end position="211"/>
    </location>
</feature>
<evidence type="ECO:0000313" key="4">
    <source>
        <dbReference type="Proteomes" id="UP001240250"/>
    </source>
</evidence>
<organism evidence="3 4">
    <name type="scientific">Cellulomonas iranensis</name>
    <dbReference type="NCBI Taxonomy" id="76862"/>
    <lineage>
        <taxon>Bacteria</taxon>
        <taxon>Bacillati</taxon>
        <taxon>Actinomycetota</taxon>
        <taxon>Actinomycetes</taxon>
        <taxon>Micrococcales</taxon>
        <taxon>Cellulomonadaceae</taxon>
        <taxon>Cellulomonas</taxon>
    </lineage>
</organism>
<feature type="transmembrane region" description="Helical" evidence="2">
    <location>
        <begin position="119"/>
        <end position="144"/>
    </location>
</feature>
<evidence type="ECO:0008006" key="5">
    <source>
        <dbReference type="Google" id="ProtNLM"/>
    </source>
</evidence>
<dbReference type="RefSeq" id="WP_070318542.1">
    <property type="nucleotide sequence ID" value="NZ_JAUSVM010000001.1"/>
</dbReference>
<dbReference type="EMBL" id="JAUSVM010000001">
    <property type="protein sequence ID" value="MDQ0424997.1"/>
    <property type="molecule type" value="Genomic_DNA"/>
</dbReference>
<reference evidence="3 4" key="1">
    <citation type="submission" date="2023-07" db="EMBL/GenBank/DDBJ databases">
        <title>Sequencing the genomes of 1000 actinobacteria strains.</title>
        <authorList>
            <person name="Klenk H.-P."/>
        </authorList>
    </citation>
    <scope>NUCLEOTIDE SEQUENCE [LARGE SCALE GENOMIC DNA]</scope>
    <source>
        <strain evidence="3 4">DSM 14785</strain>
    </source>
</reference>
<keyword evidence="4" id="KW-1185">Reference proteome</keyword>
<gene>
    <name evidence="3" type="ORF">JO380_001378</name>
</gene>
<evidence type="ECO:0000256" key="2">
    <source>
        <dbReference type="SAM" id="Phobius"/>
    </source>
</evidence>
<keyword evidence="2" id="KW-0812">Transmembrane</keyword>
<feature type="transmembrane region" description="Helical" evidence="2">
    <location>
        <begin position="77"/>
        <end position="98"/>
    </location>
</feature>
<feature type="compositionally biased region" description="Low complexity" evidence="1">
    <location>
        <begin position="12"/>
        <end position="23"/>
    </location>
</feature>
<proteinExistence type="predicted"/>
<keyword evidence="2" id="KW-1133">Transmembrane helix</keyword>
<dbReference type="Proteomes" id="UP001240250">
    <property type="component" value="Unassembled WGS sequence"/>
</dbReference>
<evidence type="ECO:0000256" key="1">
    <source>
        <dbReference type="SAM" id="MobiDB-lite"/>
    </source>
</evidence>
<feature type="transmembrane region" description="Helical" evidence="2">
    <location>
        <begin position="45"/>
        <end position="65"/>
    </location>
</feature>
<comment type="caution">
    <text evidence="3">The sequence shown here is derived from an EMBL/GenBank/DDBJ whole genome shotgun (WGS) entry which is preliminary data.</text>
</comment>